<reference evidence="1 2" key="1">
    <citation type="submission" date="2016-01" db="EMBL/GenBank/DDBJ databases">
        <title>Highly variable Streptococcus oralis are common among viridans streptococci isolated from primates.</title>
        <authorList>
            <person name="Denapaite D."/>
            <person name="Rieger M."/>
            <person name="Koendgen S."/>
            <person name="Brueckner R."/>
            <person name="Ochigava I."/>
            <person name="Kappeler P."/>
            <person name="Maetz-Rensing K."/>
            <person name="Leendertz F."/>
            <person name="Hakenbeck R."/>
        </authorList>
    </citation>
    <scope>NUCLEOTIDE SEQUENCE [LARGE SCALE GENOMIC DNA]</scope>
    <source>
        <strain evidence="1 2">DD05</strain>
    </source>
</reference>
<gene>
    <name evidence="1" type="ORF">SORDD05_00369</name>
</gene>
<dbReference type="AlphaFoldDB" id="A0A139MBH7"/>
<protein>
    <submittedName>
        <fullName evidence="1">Uncharacterized protein</fullName>
    </submittedName>
</protein>
<accession>A0A139MBH7</accession>
<dbReference type="EMBL" id="LQOG01000014">
    <property type="protein sequence ID" value="KXT61136.1"/>
    <property type="molecule type" value="Genomic_DNA"/>
</dbReference>
<name>A0A139MBH7_STROR</name>
<dbReference type="PATRIC" id="fig|1303.76.peg.387"/>
<evidence type="ECO:0000313" key="1">
    <source>
        <dbReference type="EMBL" id="KXT61136.1"/>
    </source>
</evidence>
<sequence>MTIETELKKISKSLSLINDSQIFNKISSTNLENIDDILNDYLPLHLEWIEKGNSWIVESLSENHQLDRQAFSQLLVGVRNLYLDLEELQDLLIEVSNEIDGK</sequence>
<dbReference type="Proteomes" id="UP000070541">
    <property type="component" value="Unassembled WGS sequence"/>
</dbReference>
<organism evidence="1 2">
    <name type="scientific">Streptococcus oralis</name>
    <dbReference type="NCBI Taxonomy" id="1303"/>
    <lineage>
        <taxon>Bacteria</taxon>
        <taxon>Bacillati</taxon>
        <taxon>Bacillota</taxon>
        <taxon>Bacilli</taxon>
        <taxon>Lactobacillales</taxon>
        <taxon>Streptococcaceae</taxon>
        <taxon>Streptococcus</taxon>
    </lineage>
</organism>
<proteinExistence type="predicted"/>
<comment type="caution">
    <text evidence="1">The sequence shown here is derived from an EMBL/GenBank/DDBJ whole genome shotgun (WGS) entry which is preliminary data.</text>
</comment>
<evidence type="ECO:0000313" key="2">
    <source>
        <dbReference type="Proteomes" id="UP000070541"/>
    </source>
</evidence>